<name>A0AAV1SPZ5_9ROSI</name>
<keyword evidence="2" id="KW-1185">Reference proteome</keyword>
<protein>
    <submittedName>
        <fullName evidence="1">Uncharacterized protein</fullName>
    </submittedName>
</protein>
<organism evidence="1 2">
    <name type="scientific">Dovyalis caffra</name>
    <dbReference type="NCBI Taxonomy" id="77055"/>
    <lineage>
        <taxon>Eukaryota</taxon>
        <taxon>Viridiplantae</taxon>
        <taxon>Streptophyta</taxon>
        <taxon>Embryophyta</taxon>
        <taxon>Tracheophyta</taxon>
        <taxon>Spermatophyta</taxon>
        <taxon>Magnoliopsida</taxon>
        <taxon>eudicotyledons</taxon>
        <taxon>Gunneridae</taxon>
        <taxon>Pentapetalae</taxon>
        <taxon>rosids</taxon>
        <taxon>fabids</taxon>
        <taxon>Malpighiales</taxon>
        <taxon>Salicaceae</taxon>
        <taxon>Flacourtieae</taxon>
        <taxon>Dovyalis</taxon>
    </lineage>
</organism>
<gene>
    <name evidence="1" type="ORF">DCAF_LOCUS24822</name>
</gene>
<proteinExistence type="predicted"/>
<dbReference type="Proteomes" id="UP001314170">
    <property type="component" value="Unassembled WGS sequence"/>
</dbReference>
<reference evidence="1 2" key="1">
    <citation type="submission" date="2024-01" db="EMBL/GenBank/DDBJ databases">
        <authorList>
            <person name="Waweru B."/>
        </authorList>
    </citation>
    <scope>NUCLEOTIDE SEQUENCE [LARGE SCALE GENOMIC DNA]</scope>
</reference>
<accession>A0AAV1SPZ5</accession>
<sequence length="106" mass="11762">MGEGEMCRNGGSFQPKAALKVLAQCLYYLKACFGLKGAPNSSLSLLFFMVHANRSRPKVHGYVGKFSGKLFLLCTCELVSKEHHFTSARNDTFAPCYVLNYSSLQE</sequence>
<dbReference type="AlphaFoldDB" id="A0AAV1SPZ5"/>
<evidence type="ECO:0000313" key="1">
    <source>
        <dbReference type="EMBL" id="CAK7353622.1"/>
    </source>
</evidence>
<dbReference type="EMBL" id="CAWUPB010001194">
    <property type="protein sequence ID" value="CAK7353622.1"/>
    <property type="molecule type" value="Genomic_DNA"/>
</dbReference>
<evidence type="ECO:0000313" key="2">
    <source>
        <dbReference type="Proteomes" id="UP001314170"/>
    </source>
</evidence>
<comment type="caution">
    <text evidence="1">The sequence shown here is derived from an EMBL/GenBank/DDBJ whole genome shotgun (WGS) entry which is preliminary data.</text>
</comment>